<organism evidence="2">
    <name type="scientific">Zeugodacus cucurbitae</name>
    <name type="common">Melon fruit fly</name>
    <name type="synonym">Bactrocera cucurbitae</name>
    <dbReference type="NCBI Taxonomy" id="28588"/>
    <lineage>
        <taxon>Eukaryota</taxon>
        <taxon>Metazoa</taxon>
        <taxon>Ecdysozoa</taxon>
        <taxon>Arthropoda</taxon>
        <taxon>Hexapoda</taxon>
        <taxon>Insecta</taxon>
        <taxon>Pterygota</taxon>
        <taxon>Neoptera</taxon>
        <taxon>Endopterygota</taxon>
        <taxon>Diptera</taxon>
        <taxon>Brachycera</taxon>
        <taxon>Muscomorpha</taxon>
        <taxon>Tephritoidea</taxon>
        <taxon>Tephritidae</taxon>
        <taxon>Zeugodacus</taxon>
        <taxon>Zeugodacus</taxon>
    </lineage>
</organism>
<dbReference type="EMBL" id="GBXI01017620">
    <property type="protein sequence ID" value="JAC96671.1"/>
    <property type="molecule type" value="Transcribed_RNA"/>
</dbReference>
<keyword evidence="1 2" id="KW-0647">Proteasome</keyword>
<dbReference type="GO" id="GO:0005839">
    <property type="term" value="C:proteasome core complex"/>
    <property type="evidence" value="ECO:0007669"/>
    <property type="project" value="InterPro"/>
</dbReference>
<dbReference type="AlphaFoldDB" id="A0A0A1WCR6"/>
<reference evidence="2" key="1">
    <citation type="submission" date="2014-11" db="EMBL/GenBank/DDBJ databases">
        <authorList>
            <person name="Geib S."/>
        </authorList>
    </citation>
    <scope>NUCLEOTIDE SEQUENCE</scope>
</reference>
<dbReference type="Pfam" id="PF00227">
    <property type="entry name" value="Proteasome"/>
    <property type="match status" value="1"/>
</dbReference>
<dbReference type="SUPFAM" id="SSF56235">
    <property type="entry name" value="N-terminal nucleophile aminohydrolases (Ntn hydrolases)"/>
    <property type="match status" value="1"/>
</dbReference>
<evidence type="ECO:0000256" key="1">
    <source>
        <dbReference type="ARBA" id="ARBA00022942"/>
    </source>
</evidence>
<reference evidence="2" key="2">
    <citation type="journal article" date="2015" name="Gigascience">
        <title>Reconstructing a comprehensive transcriptome assembly of a white-pupal translocated strain of the pest fruit fly Bactrocera cucurbitae.</title>
        <authorList>
            <person name="Sim S.B."/>
            <person name="Calla B."/>
            <person name="Hall B."/>
            <person name="DeRego T."/>
            <person name="Geib S.M."/>
        </authorList>
    </citation>
    <scope>NUCLEOTIDE SEQUENCE</scope>
</reference>
<proteinExistence type="predicted"/>
<dbReference type="GO" id="GO:0051603">
    <property type="term" value="P:proteolysis involved in protein catabolic process"/>
    <property type="evidence" value="ECO:0007669"/>
    <property type="project" value="InterPro"/>
</dbReference>
<dbReference type="InterPro" id="IPR050115">
    <property type="entry name" value="Proteasome_alpha"/>
</dbReference>
<dbReference type="OrthoDB" id="431557at2759"/>
<dbReference type="PANTHER" id="PTHR11599">
    <property type="entry name" value="PROTEASOME SUBUNIT ALPHA/BETA"/>
    <property type="match status" value="1"/>
</dbReference>
<dbReference type="Gene3D" id="3.60.20.10">
    <property type="entry name" value="Glutamine Phosphoribosylpyrophosphate, subunit 1, domain 1"/>
    <property type="match status" value="1"/>
</dbReference>
<sequence>MDNKYEYFDKMYEVTGNNSKFGPPSIGICTSEGVALVSMKSRKSKLMITENMDTIYMIDDHIGCVLSGRIADGRVLIDQARVQCQNHRFNYNEKMPVQSCVQTVSAKASEFGNVKDSSLGRPYAVEMLFAGLCNDKPQLWHMDSSGTYMSYGIKSIGNIDETQLETLCTEVNSKQINLYIAISLAKKIIGMDSDVFILQI</sequence>
<gene>
    <name evidence="2" type="primary">Prosalpha5_0</name>
    <name evidence="2" type="ORF">g.4007</name>
</gene>
<protein>
    <submittedName>
        <fullName evidence="2">Proteasome subunit alpha type-5</fullName>
    </submittedName>
</protein>
<dbReference type="InterPro" id="IPR029055">
    <property type="entry name" value="Ntn_hydrolases_N"/>
</dbReference>
<accession>A0A0A1WCR6</accession>
<name>A0A0A1WCR6_ZEUCU</name>
<evidence type="ECO:0000313" key="2">
    <source>
        <dbReference type="EMBL" id="JAC96671.1"/>
    </source>
</evidence>
<dbReference type="InterPro" id="IPR001353">
    <property type="entry name" value="Proteasome_sua/b"/>
</dbReference>